<dbReference type="NCBIfam" id="TIGR01493">
    <property type="entry name" value="HAD-SF-IA-v2"/>
    <property type="match status" value="1"/>
</dbReference>
<dbReference type="PRINTS" id="PR00413">
    <property type="entry name" value="HADHALOGNASE"/>
</dbReference>
<dbReference type="InterPro" id="IPR006328">
    <property type="entry name" value="2-HAD"/>
</dbReference>
<dbReference type="Pfam" id="PF00702">
    <property type="entry name" value="Hydrolase"/>
    <property type="match status" value="1"/>
</dbReference>
<reference evidence="2" key="1">
    <citation type="submission" date="2022-10" db="EMBL/GenBank/DDBJ databases">
        <title>The WGS of Solirubrobacter phytolaccae KCTC 29190.</title>
        <authorList>
            <person name="Jiang Z."/>
        </authorList>
    </citation>
    <scope>NUCLEOTIDE SEQUENCE</scope>
    <source>
        <strain evidence="2">KCTC 29190</strain>
    </source>
</reference>
<dbReference type="AlphaFoldDB" id="A0A9X3N8R5"/>
<dbReference type="InterPro" id="IPR051540">
    <property type="entry name" value="S-2-haloacid_dehalogenase"/>
</dbReference>
<dbReference type="InterPro" id="IPR006439">
    <property type="entry name" value="HAD-SF_hydro_IA"/>
</dbReference>
<dbReference type="SFLD" id="SFLDG01129">
    <property type="entry name" value="C1.5:_HAD__Beta-PGM__Phosphata"/>
    <property type="match status" value="1"/>
</dbReference>
<keyword evidence="3" id="KW-1185">Reference proteome</keyword>
<dbReference type="GO" id="GO:0019120">
    <property type="term" value="F:hydrolase activity, acting on acid halide bonds, in C-halide compounds"/>
    <property type="evidence" value="ECO:0007669"/>
    <property type="project" value="InterPro"/>
</dbReference>
<keyword evidence="1" id="KW-0378">Hydrolase</keyword>
<dbReference type="InterPro" id="IPR036412">
    <property type="entry name" value="HAD-like_sf"/>
</dbReference>
<protein>
    <submittedName>
        <fullName evidence="2">Haloacid dehalogenase type II</fullName>
    </submittedName>
</protein>
<sequence>MADLDFGAFDALTFDCYGTMIDWESGILAALRPVLGAHGASRDDEQLLELFAHHEAALEAGPYLRYREVLAGALRGIGKDIGFEPTVEEQETFGGSVSDWPAFDDSAAALAQLKERFKLGVITNCDDDLFAASNAKLGVEFDYVITAQQAEGYKPRLENFEFAFARIDVPRDRILHVAQSLFHDHVPAKALGMTTVWIDRRAGRDGGGATPPAAAVPDLTVPTLERFAELATA</sequence>
<dbReference type="SFLD" id="SFLDS00003">
    <property type="entry name" value="Haloacid_Dehalogenase"/>
    <property type="match status" value="1"/>
</dbReference>
<dbReference type="SUPFAM" id="SSF56784">
    <property type="entry name" value="HAD-like"/>
    <property type="match status" value="1"/>
</dbReference>
<evidence type="ECO:0000313" key="3">
    <source>
        <dbReference type="Proteomes" id="UP001147653"/>
    </source>
</evidence>
<comment type="caution">
    <text evidence="2">The sequence shown here is derived from an EMBL/GenBank/DDBJ whole genome shotgun (WGS) entry which is preliminary data.</text>
</comment>
<dbReference type="Gene3D" id="3.40.50.1000">
    <property type="entry name" value="HAD superfamily/HAD-like"/>
    <property type="match status" value="1"/>
</dbReference>
<dbReference type="Proteomes" id="UP001147653">
    <property type="component" value="Unassembled WGS sequence"/>
</dbReference>
<dbReference type="Gene3D" id="1.10.150.750">
    <property type="match status" value="1"/>
</dbReference>
<dbReference type="NCBIfam" id="TIGR01428">
    <property type="entry name" value="HAD_type_II"/>
    <property type="match status" value="1"/>
</dbReference>
<organism evidence="2 3">
    <name type="scientific">Solirubrobacter phytolaccae</name>
    <dbReference type="NCBI Taxonomy" id="1404360"/>
    <lineage>
        <taxon>Bacteria</taxon>
        <taxon>Bacillati</taxon>
        <taxon>Actinomycetota</taxon>
        <taxon>Thermoleophilia</taxon>
        <taxon>Solirubrobacterales</taxon>
        <taxon>Solirubrobacteraceae</taxon>
        <taxon>Solirubrobacter</taxon>
    </lineage>
</organism>
<dbReference type="RefSeq" id="WP_270026454.1">
    <property type="nucleotide sequence ID" value="NZ_JAPDDP010000030.1"/>
</dbReference>
<dbReference type="InterPro" id="IPR023214">
    <property type="entry name" value="HAD_sf"/>
</dbReference>
<evidence type="ECO:0000313" key="2">
    <source>
        <dbReference type="EMBL" id="MDA0182095.1"/>
    </source>
</evidence>
<gene>
    <name evidence="2" type="ORF">OJ997_17450</name>
</gene>
<evidence type="ECO:0000256" key="1">
    <source>
        <dbReference type="ARBA" id="ARBA00022801"/>
    </source>
</evidence>
<name>A0A9X3N8R5_9ACTN</name>
<dbReference type="PANTHER" id="PTHR43316:SF9">
    <property type="entry name" value="ACID DEHALOGENASE, PUTATIVE (AFU_ORTHOLOGUE AFUA_6G14460)-RELATED"/>
    <property type="match status" value="1"/>
</dbReference>
<proteinExistence type="predicted"/>
<accession>A0A9X3N8R5</accession>
<dbReference type="PANTHER" id="PTHR43316">
    <property type="entry name" value="HYDROLASE, HALOACID DELAHOGENASE-RELATED"/>
    <property type="match status" value="1"/>
</dbReference>
<dbReference type="EMBL" id="JAPDDP010000030">
    <property type="protein sequence ID" value="MDA0182095.1"/>
    <property type="molecule type" value="Genomic_DNA"/>
</dbReference>